<dbReference type="OrthoDB" id="1659429at2759"/>
<dbReference type="GO" id="GO:0005737">
    <property type="term" value="C:cytoplasm"/>
    <property type="evidence" value="ECO:0007669"/>
    <property type="project" value="TreeGrafter"/>
</dbReference>
<gene>
    <name evidence="6" type="ORF">CEUTPL_LOCUS11675</name>
</gene>
<dbReference type="Pfam" id="PF01263">
    <property type="entry name" value="Aldose_epim"/>
    <property type="match status" value="2"/>
</dbReference>
<reference evidence="6" key="1">
    <citation type="submission" date="2022-01" db="EMBL/GenBank/DDBJ databases">
        <authorList>
            <person name="King R."/>
        </authorList>
    </citation>
    <scope>NUCLEOTIDE SEQUENCE</scope>
</reference>
<organism evidence="6 7">
    <name type="scientific">Ceutorhynchus assimilis</name>
    <name type="common">cabbage seed weevil</name>
    <dbReference type="NCBI Taxonomy" id="467358"/>
    <lineage>
        <taxon>Eukaryota</taxon>
        <taxon>Metazoa</taxon>
        <taxon>Ecdysozoa</taxon>
        <taxon>Arthropoda</taxon>
        <taxon>Hexapoda</taxon>
        <taxon>Insecta</taxon>
        <taxon>Pterygota</taxon>
        <taxon>Neoptera</taxon>
        <taxon>Endopterygota</taxon>
        <taxon>Coleoptera</taxon>
        <taxon>Polyphaga</taxon>
        <taxon>Cucujiformia</taxon>
        <taxon>Curculionidae</taxon>
        <taxon>Ceutorhynchinae</taxon>
        <taxon>Ceutorhynchus</taxon>
    </lineage>
</organism>
<dbReference type="Proteomes" id="UP001152799">
    <property type="component" value="Chromosome 7"/>
</dbReference>
<dbReference type="GO" id="GO:0047938">
    <property type="term" value="F:glucose-6-phosphate 1-epimerase activity"/>
    <property type="evidence" value="ECO:0007669"/>
    <property type="project" value="TreeGrafter"/>
</dbReference>
<dbReference type="EMBL" id="OU892283">
    <property type="protein sequence ID" value="CAG9771237.1"/>
    <property type="molecule type" value="Genomic_DNA"/>
</dbReference>
<comment type="pathway">
    <text evidence="2">Carbohydrate metabolism; galactose metabolism.</text>
</comment>
<evidence type="ECO:0000256" key="2">
    <source>
        <dbReference type="ARBA" id="ARBA00004947"/>
    </source>
</evidence>
<name>A0A9N9QR72_9CUCU</name>
<accession>A0A9N9QR72</accession>
<evidence type="ECO:0000256" key="1">
    <source>
        <dbReference type="ARBA" id="ARBA00001712"/>
    </source>
</evidence>
<dbReference type="GO" id="GO:0004034">
    <property type="term" value="F:aldose 1-epimerase activity"/>
    <property type="evidence" value="ECO:0007669"/>
    <property type="project" value="UniProtKB-EC"/>
</dbReference>
<evidence type="ECO:0000313" key="6">
    <source>
        <dbReference type="EMBL" id="CAG9771237.1"/>
    </source>
</evidence>
<evidence type="ECO:0000256" key="3">
    <source>
        <dbReference type="ARBA" id="ARBA00021023"/>
    </source>
</evidence>
<sequence length="461" mass="53150">MSKVDNAVVFMDRGHYTTCTVHLHGGTISSYRVNNKEMLYFKERTSFNHFSPIRGGIKYTFPYYGRRVNGPKHGFARYVPWKLEQGPTTNADRNIEAVFSLTDSEYTRAVFVDVPSAVEVRNIDNTGLKLKITACAKTAKDVLIFNPWTNPVEEDYPYEYLHYIAVVVFMDRGHYTTCTVHLHGGTISSYRVNNKEMLYFKERTTFNHFSPIRGGIKYTFPYHGRRVNGPKHGIARYVPWTLEEGPTTNADRNVEAVFSLTDSEYTKALILCMYELQIDLKVENTSKYFPFIFRILRHSIFRLEDLTKCEIHGLKNCKRVRASGKQAGDVDEFSQDEKLVIKKRTSDLFVDVPSAVEVRNIDNTGLKLKVTACAKTAKDVFIFNPWTNPVEEDYPYEYLHFIGVGAGHLSSDIRLEPKQVWETRHIIEVVKEENEEKVNALAELLDNPWQLFDKSCEISQQ</sequence>
<dbReference type="GO" id="GO:0005975">
    <property type="term" value="P:carbohydrate metabolic process"/>
    <property type="evidence" value="ECO:0007669"/>
    <property type="project" value="InterPro"/>
</dbReference>
<dbReference type="InterPro" id="IPR008183">
    <property type="entry name" value="Aldose_1/G6P_1-epimerase"/>
</dbReference>
<dbReference type="PANTHER" id="PTHR11122">
    <property type="entry name" value="APOSPORY-ASSOCIATED PROTEIN C-RELATED"/>
    <property type="match status" value="1"/>
</dbReference>
<dbReference type="Gene3D" id="2.70.98.10">
    <property type="match status" value="2"/>
</dbReference>
<evidence type="ECO:0000313" key="7">
    <source>
        <dbReference type="Proteomes" id="UP001152799"/>
    </source>
</evidence>
<dbReference type="InterPro" id="IPR011013">
    <property type="entry name" value="Gal_mutarotase_sf_dom"/>
</dbReference>
<dbReference type="GO" id="GO:0030246">
    <property type="term" value="F:carbohydrate binding"/>
    <property type="evidence" value="ECO:0007669"/>
    <property type="project" value="InterPro"/>
</dbReference>
<protein>
    <recommendedName>
        <fullName evidence="3">Galactose mutarotase</fullName>
    </recommendedName>
    <alternativeName>
        <fullName evidence="4">Aldose 1-epimerase</fullName>
    </alternativeName>
</protein>
<dbReference type="SUPFAM" id="SSF74650">
    <property type="entry name" value="Galactose mutarotase-like"/>
    <property type="match status" value="2"/>
</dbReference>
<comment type="function">
    <text evidence="5">Mutarotase that catalyzes the interconversion of beta-D-galactose and alpha-D-galactose during galactose metabolism. Beta-D-galactose is metabolized in the liver into glucose 1-phosphate, the primary metabolic fuel, by the action of four enzymes that constitute the Leloir pathway: GALM, GALK1 (galactokinase), GALT (galactose-1-phosphate uridylyltransferase) and GALE (UDP-galactose-4'-epimerase). Involved in the maintenance of the equilibrium between the beta- and alpha-anomers of galactose, therefore ensuring a sufficient supply of the alpha-anomer for GALK1. Also active on D-glucose although shows a preference for galactose over glucose.</text>
</comment>
<evidence type="ECO:0000256" key="5">
    <source>
        <dbReference type="ARBA" id="ARBA00045743"/>
    </source>
</evidence>
<dbReference type="PANTHER" id="PTHR11122:SF13">
    <property type="entry name" value="GLUCOSE-6-PHOSPHATE 1-EPIMERASE"/>
    <property type="match status" value="1"/>
</dbReference>
<dbReference type="AlphaFoldDB" id="A0A9N9QR72"/>
<evidence type="ECO:0000256" key="4">
    <source>
        <dbReference type="ARBA" id="ARBA00032729"/>
    </source>
</evidence>
<keyword evidence="7" id="KW-1185">Reference proteome</keyword>
<comment type="catalytic activity">
    <reaction evidence="1">
        <text>alpha-D-galactose = beta-D-galactose</text>
        <dbReference type="Rhea" id="RHEA:28675"/>
        <dbReference type="ChEBI" id="CHEBI:27667"/>
        <dbReference type="ChEBI" id="CHEBI:28061"/>
        <dbReference type="EC" id="5.1.3.3"/>
    </reaction>
    <physiologicalReaction direction="right-to-left" evidence="1">
        <dbReference type="Rhea" id="RHEA:28677"/>
    </physiologicalReaction>
</comment>
<proteinExistence type="predicted"/>
<dbReference type="InterPro" id="IPR014718">
    <property type="entry name" value="GH-type_carb-bd"/>
</dbReference>